<sequence length="133" mass="13732">MKKFTSLTFVVITSFLGVNGQNTYTNLLCQTSGGSPSATDLYNMGAALRVAPQATKNYCGGPSTWGGTAATWNTAAVNICTGEESQFCIQGSELGITVQEMAITCRNGANLAGGVIQANGNDGNIAEVAIFHS</sequence>
<evidence type="ECO:0008006" key="4">
    <source>
        <dbReference type="Google" id="ProtNLM"/>
    </source>
</evidence>
<reference evidence="2 3" key="1">
    <citation type="submission" date="2016-04" db="EMBL/GenBank/DDBJ databases">
        <title>A degradative enzymes factory behind the ericoid mycorrhizal symbiosis.</title>
        <authorList>
            <consortium name="DOE Joint Genome Institute"/>
            <person name="Martino E."/>
            <person name="Morin E."/>
            <person name="Grelet G."/>
            <person name="Kuo A."/>
            <person name="Kohler A."/>
            <person name="Daghino S."/>
            <person name="Barry K."/>
            <person name="Choi C."/>
            <person name="Cichocki N."/>
            <person name="Clum A."/>
            <person name="Copeland A."/>
            <person name="Hainaut M."/>
            <person name="Haridas S."/>
            <person name="Labutti K."/>
            <person name="Lindquist E."/>
            <person name="Lipzen A."/>
            <person name="Khouja H.-R."/>
            <person name="Murat C."/>
            <person name="Ohm R."/>
            <person name="Olson A."/>
            <person name="Spatafora J."/>
            <person name="Veneault-Fourrey C."/>
            <person name="Henrissat B."/>
            <person name="Grigoriev I."/>
            <person name="Martin F."/>
            <person name="Perotto S."/>
        </authorList>
    </citation>
    <scope>NUCLEOTIDE SEQUENCE [LARGE SCALE GENOMIC DNA]</scope>
    <source>
        <strain evidence="2 3">F</strain>
    </source>
</reference>
<keyword evidence="3" id="KW-1185">Reference proteome</keyword>
<evidence type="ECO:0000313" key="2">
    <source>
        <dbReference type="EMBL" id="PMD29304.1"/>
    </source>
</evidence>
<accession>A0A2J6QSR1</accession>
<name>A0A2J6QSR1_HYAVF</name>
<evidence type="ECO:0000256" key="1">
    <source>
        <dbReference type="SAM" id="SignalP"/>
    </source>
</evidence>
<feature type="chain" id="PRO_5014422989" description="Cyanovirin-N domain-containing protein" evidence="1">
    <location>
        <begin position="21"/>
        <end position="133"/>
    </location>
</feature>
<evidence type="ECO:0000313" key="3">
    <source>
        <dbReference type="Proteomes" id="UP000235786"/>
    </source>
</evidence>
<feature type="signal peptide" evidence="1">
    <location>
        <begin position="1"/>
        <end position="20"/>
    </location>
</feature>
<gene>
    <name evidence="2" type="ORF">L207DRAFT_593541</name>
</gene>
<keyword evidence="1" id="KW-0732">Signal</keyword>
<dbReference type="EMBL" id="KZ613975">
    <property type="protein sequence ID" value="PMD29304.1"/>
    <property type="molecule type" value="Genomic_DNA"/>
</dbReference>
<dbReference type="AlphaFoldDB" id="A0A2J6QSR1"/>
<proteinExistence type="predicted"/>
<dbReference type="Proteomes" id="UP000235786">
    <property type="component" value="Unassembled WGS sequence"/>
</dbReference>
<organism evidence="2 3">
    <name type="scientific">Hyaloscypha variabilis (strain UAMH 11265 / GT02V1 / F)</name>
    <name type="common">Meliniomyces variabilis</name>
    <dbReference type="NCBI Taxonomy" id="1149755"/>
    <lineage>
        <taxon>Eukaryota</taxon>
        <taxon>Fungi</taxon>
        <taxon>Dikarya</taxon>
        <taxon>Ascomycota</taxon>
        <taxon>Pezizomycotina</taxon>
        <taxon>Leotiomycetes</taxon>
        <taxon>Helotiales</taxon>
        <taxon>Hyaloscyphaceae</taxon>
        <taxon>Hyaloscypha</taxon>
        <taxon>Hyaloscypha variabilis</taxon>
    </lineage>
</organism>
<protein>
    <recommendedName>
        <fullName evidence="4">Cyanovirin-N domain-containing protein</fullName>
    </recommendedName>
</protein>